<keyword evidence="2" id="KW-0472">Membrane</keyword>
<keyword evidence="2" id="KW-1133">Transmembrane helix</keyword>
<feature type="transmembrane region" description="Helical" evidence="2">
    <location>
        <begin position="64"/>
        <end position="86"/>
    </location>
</feature>
<evidence type="ECO:0000256" key="1">
    <source>
        <dbReference type="SAM" id="MobiDB-lite"/>
    </source>
</evidence>
<evidence type="ECO:0000313" key="3">
    <source>
        <dbReference type="EMBL" id="CAK9324448.1"/>
    </source>
</evidence>
<dbReference type="Proteomes" id="UP001642487">
    <property type="component" value="Chromosome 6"/>
</dbReference>
<evidence type="ECO:0000256" key="2">
    <source>
        <dbReference type="SAM" id="Phobius"/>
    </source>
</evidence>
<reference evidence="3 4" key="1">
    <citation type="submission" date="2024-03" db="EMBL/GenBank/DDBJ databases">
        <authorList>
            <person name="Gkanogiannis A."/>
            <person name="Becerra Lopez-Lavalle L."/>
        </authorList>
    </citation>
    <scope>NUCLEOTIDE SEQUENCE [LARGE SCALE GENOMIC DNA]</scope>
</reference>
<gene>
    <name evidence="3" type="ORF">CITCOLO1_LOCUS16682</name>
</gene>
<evidence type="ECO:0000313" key="4">
    <source>
        <dbReference type="Proteomes" id="UP001642487"/>
    </source>
</evidence>
<name>A0ABP0YV92_9ROSI</name>
<feature type="region of interest" description="Disordered" evidence="1">
    <location>
        <begin position="1"/>
        <end position="26"/>
    </location>
</feature>
<sequence length="105" mass="11986">MEKRCEIGGGEGGEGGRGRTWSPGVGPRENKLSGWFWSKFSSAKCVYGGLFVRRLPFERTLAQLLDYSSLFVFLLKICLAVASLVWSPDKRQHYVWEWVGLIDQW</sequence>
<protein>
    <submittedName>
        <fullName evidence="3">Uncharacterized protein</fullName>
    </submittedName>
</protein>
<accession>A0ABP0YV92</accession>
<dbReference type="EMBL" id="OZ021740">
    <property type="protein sequence ID" value="CAK9324448.1"/>
    <property type="molecule type" value="Genomic_DNA"/>
</dbReference>
<keyword evidence="4" id="KW-1185">Reference proteome</keyword>
<proteinExistence type="predicted"/>
<keyword evidence="2" id="KW-0812">Transmembrane</keyword>
<organism evidence="3 4">
    <name type="scientific">Citrullus colocynthis</name>
    <name type="common">colocynth</name>
    <dbReference type="NCBI Taxonomy" id="252529"/>
    <lineage>
        <taxon>Eukaryota</taxon>
        <taxon>Viridiplantae</taxon>
        <taxon>Streptophyta</taxon>
        <taxon>Embryophyta</taxon>
        <taxon>Tracheophyta</taxon>
        <taxon>Spermatophyta</taxon>
        <taxon>Magnoliopsida</taxon>
        <taxon>eudicotyledons</taxon>
        <taxon>Gunneridae</taxon>
        <taxon>Pentapetalae</taxon>
        <taxon>rosids</taxon>
        <taxon>fabids</taxon>
        <taxon>Cucurbitales</taxon>
        <taxon>Cucurbitaceae</taxon>
        <taxon>Benincaseae</taxon>
        <taxon>Citrullus</taxon>
    </lineage>
</organism>